<dbReference type="Proteomes" id="UP000599523">
    <property type="component" value="Unassembled WGS sequence"/>
</dbReference>
<accession>A0A972F732</accession>
<dbReference type="InterPro" id="IPR051599">
    <property type="entry name" value="Cell_Envelope_Assoc"/>
</dbReference>
<keyword evidence="1" id="KW-0812">Transmembrane</keyword>
<dbReference type="InterPro" id="IPR003848">
    <property type="entry name" value="DUF218"/>
</dbReference>
<sequence length="257" mass="27692">MLTDIPAILFWLKKLLGQLLLPPLAPLLLILVGLLLLRRWRRTGLSVAWLGLAFAIVTASPATVGWMLGPLEATPPVSLAQARQAQAIVILGGGRRSYAPEYGGETVGRLTLERVRFGARIARETGLPVLLTGGLPGEGMAEADLMHDALENDFGIAPRWIERASRDTRENAALSAVHLEAAGVTRIVLVTHAVHMPRAAAEFEARGFEVVPAPTGWFGNREPSDDLPNLLPGANSAFAGWLATHEWLGRLAYRLGV</sequence>
<organism evidence="3 4">
    <name type="scientific">Azoarcus taiwanensis</name>
    <dbReference type="NCBI Taxonomy" id="666964"/>
    <lineage>
        <taxon>Bacteria</taxon>
        <taxon>Pseudomonadati</taxon>
        <taxon>Pseudomonadota</taxon>
        <taxon>Betaproteobacteria</taxon>
        <taxon>Rhodocyclales</taxon>
        <taxon>Zoogloeaceae</taxon>
        <taxon>Azoarcus</taxon>
    </lineage>
</organism>
<dbReference type="Pfam" id="PF02698">
    <property type="entry name" value="DUF218"/>
    <property type="match status" value="1"/>
</dbReference>
<evidence type="ECO:0000259" key="2">
    <source>
        <dbReference type="Pfam" id="PF02698"/>
    </source>
</evidence>
<dbReference type="RefSeq" id="WP_168987089.1">
    <property type="nucleotide sequence ID" value="NZ_CAWPHM010000110.1"/>
</dbReference>
<keyword evidence="4" id="KW-1185">Reference proteome</keyword>
<dbReference type="CDD" id="cd06259">
    <property type="entry name" value="YdcF-like"/>
    <property type="match status" value="1"/>
</dbReference>
<dbReference type="PANTHER" id="PTHR30336">
    <property type="entry name" value="INNER MEMBRANE PROTEIN, PROBABLE PERMEASE"/>
    <property type="match status" value="1"/>
</dbReference>
<comment type="caution">
    <text evidence="3">The sequence shown here is derived from an EMBL/GenBank/DDBJ whole genome shotgun (WGS) entry which is preliminary data.</text>
</comment>
<feature type="transmembrane region" description="Helical" evidence="1">
    <location>
        <begin position="49"/>
        <end position="69"/>
    </location>
</feature>
<dbReference type="InterPro" id="IPR014729">
    <property type="entry name" value="Rossmann-like_a/b/a_fold"/>
</dbReference>
<dbReference type="Gene3D" id="3.40.50.620">
    <property type="entry name" value="HUPs"/>
    <property type="match status" value="1"/>
</dbReference>
<dbReference type="GO" id="GO:0043164">
    <property type="term" value="P:Gram-negative-bacterium-type cell wall biogenesis"/>
    <property type="evidence" value="ECO:0007669"/>
    <property type="project" value="TreeGrafter"/>
</dbReference>
<feature type="domain" description="DUF218" evidence="2">
    <location>
        <begin position="86"/>
        <end position="249"/>
    </location>
</feature>
<evidence type="ECO:0000313" key="3">
    <source>
        <dbReference type="EMBL" id="NMG02300.1"/>
    </source>
</evidence>
<proteinExistence type="predicted"/>
<dbReference type="GO" id="GO:0005886">
    <property type="term" value="C:plasma membrane"/>
    <property type="evidence" value="ECO:0007669"/>
    <property type="project" value="TreeGrafter"/>
</dbReference>
<dbReference type="EMBL" id="WTVM01000019">
    <property type="protein sequence ID" value="NMG02300.1"/>
    <property type="molecule type" value="Genomic_DNA"/>
</dbReference>
<dbReference type="PANTHER" id="PTHR30336:SF4">
    <property type="entry name" value="ENVELOPE BIOGENESIS FACTOR ELYC"/>
    <property type="match status" value="1"/>
</dbReference>
<name>A0A972F732_9RHOO</name>
<feature type="transmembrane region" description="Helical" evidence="1">
    <location>
        <begin position="20"/>
        <end position="37"/>
    </location>
</feature>
<dbReference type="AlphaFoldDB" id="A0A972F732"/>
<gene>
    <name evidence="3" type="ORF">GPA21_04865</name>
</gene>
<reference evidence="3" key="1">
    <citation type="submission" date="2019-12" db="EMBL/GenBank/DDBJ databases">
        <title>Comparative genomics gives insights into the taxonomy of the Azoarcus-Aromatoleum group and reveals separate origins of nif in the plant-associated Azoarcus and non-plant-associated Aromatoleum sub-groups.</title>
        <authorList>
            <person name="Lafos M."/>
            <person name="Maluk M."/>
            <person name="Batista M."/>
            <person name="Junghare M."/>
            <person name="Carmona M."/>
            <person name="Faoro H."/>
            <person name="Cruz L.M."/>
            <person name="Battistoni F."/>
            <person name="De Souza E."/>
            <person name="Pedrosa F."/>
            <person name="Chen W.-M."/>
            <person name="Poole P.S."/>
            <person name="Dixon R.A."/>
            <person name="James E.K."/>
        </authorList>
    </citation>
    <scope>NUCLEOTIDE SEQUENCE</scope>
    <source>
        <strain evidence="3">NSC3</strain>
    </source>
</reference>
<evidence type="ECO:0000313" key="4">
    <source>
        <dbReference type="Proteomes" id="UP000599523"/>
    </source>
</evidence>
<keyword evidence="1" id="KW-0472">Membrane</keyword>
<keyword evidence="1" id="KW-1133">Transmembrane helix</keyword>
<evidence type="ECO:0000256" key="1">
    <source>
        <dbReference type="SAM" id="Phobius"/>
    </source>
</evidence>
<protein>
    <submittedName>
        <fullName evidence="3">YdcF family protein</fullName>
    </submittedName>
</protein>
<dbReference type="GO" id="GO:0000270">
    <property type="term" value="P:peptidoglycan metabolic process"/>
    <property type="evidence" value="ECO:0007669"/>
    <property type="project" value="TreeGrafter"/>
</dbReference>